<dbReference type="Pfam" id="PF08238">
    <property type="entry name" value="Sel1"/>
    <property type="match status" value="3"/>
</dbReference>
<dbReference type="PANTHER" id="PTHR11102:SF160">
    <property type="entry name" value="ERAD-ASSOCIATED E3 UBIQUITIN-PROTEIN LIGASE COMPONENT HRD3"/>
    <property type="match status" value="1"/>
</dbReference>
<evidence type="ECO:0000313" key="2">
    <source>
        <dbReference type="Proteomes" id="UP001501600"/>
    </source>
</evidence>
<comment type="caution">
    <text evidence="1">The sequence shown here is derived from an EMBL/GenBank/DDBJ whole genome shotgun (WGS) entry which is preliminary data.</text>
</comment>
<dbReference type="PANTHER" id="PTHR11102">
    <property type="entry name" value="SEL-1-LIKE PROTEIN"/>
    <property type="match status" value="1"/>
</dbReference>
<dbReference type="Proteomes" id="UP001501600">
    <property type="component" value="Unassembled WGS sequence"/>
</dbReference>
<evidence type="ECO:0000313" key="1">
    <source>
        <dbReference type="EMBL" id="GAA5187351.1"/>
    </source>
</evidence>
<dbReference type="Gene3D" id="1.25.40.10">
    <property type="entry name" value="Tetratricopeptide repeat domain"/>
    <property type="match status" value="1"/>
</dbReference>
<accession>A0ABP9RVN0</accession>
<proteinExistence type="predicted"/>
<dbReference type="InterPro" id="IPR050767">
    <property type="entry name" value="Sel1_AlgK"/>
</dbReference>
<sequence>MLEDGAVSVAKYGAAGSWYNKACRLGNTVSCHNAGVGYEYGKLGLEKDYEKARDSYQRAAERGYMQSQYNLGSLYSNQYFSDDAEGLRWLLASQAKARECAKEPLCRWILEDPLGHIAKLKARMSHEDLKNVDSLPVEEK</sequence>
<protein>
    <recommendedName>
        <fullName evidence="3">Sel1 repeat-containing protein</fullName>
    </recommendedName>
</protein>
<keyword evidence="2" id="KW-1185">Reference proteome</keyword>
<dbReference type="SUPFAM" id="SSF81901">
    <property type="entry name" value="HCP-like"/>
    <property type="match status" value="1"/>
</dbReference>
<dbReference type="EMBL" id="BAABLF010000005">
    <property type="protein sequence ID" value="GAA5187351.1"/>
    <property type="molecule type" value="Genomic_DNA"/>
</dbReference>
<dbReference type="InterPro" id="IPR006597">
    <property type="entry name" value="Sel1-like"/>
</dbReference>
<gene>
    <name evidence="1" type="ORF">GCM10025772_04780</name>
</gene>
<name>A0ABP9RVN0_9GAMM</name>
<dbReference type="InterPro" id="IPR011990">
    <property type="entry name" value="TPR-like_helical_dom_sf"/>
</dbReference>
<evidence type="ECO:0008006" key="3">
    <source>
        <dbReference type="Google" id="ProtNLM"/>
    </source>
</evidence>
<reference evidence="2" key="1">
    <citation type="journal article" date="2019" name="Int. J. Syst. Evol. Microbiol.">
        <title>The Global Catalogue of Microorganisms (GCM) 10K type strain sequencing project: providing services to taxonomists for standard genome sequencing and annotation.</title>
        <authorList>
            <consortium name="The Broad Institute Genomics Platform"/>
            <consortium name="The Broad Institute Genome Sequencing Center for Infectious Disease"/>
            <person name="Wu L."/>
            <person name="Ma J."/>
        </authorList>
    </citation>
    <scope>NUCLEOTIDE SEQUENCE [LARGE SCALE GENOMIC DNA]</scope>
    <source>
        <strain evidence="2">JCM 18720</strain>
    </source>
</reference>
<dbReference type="SMART" id="SM00671">
    <property type="entry name" value="SEL1"/>
    <property type="match status" value="2"/>
</dbReference>
<organism evidence="1 2">
    <name type="scientific">Ferrimonas gelatinilytica</name>
    <dbReference type="NCBI Taxonomy" id="1255257"/>
    <lineage>
        <taxon>Bacteria</taxon>
        <taxon>Pseudomonadati</taxon>
        <taxon>Pseudomonadota</taxon>
        <taxon>Gammaproteobacteria</taxon>
        <taxon>Alteromonadales</taxon>
        <taxon>Ferrimonadaceae</taxon>
        <taxon>Ferrimonas</taxon>
    </lineage>
</organism>